<reference evidence="1" key="1">
    <citation type="submission" date="2009-07" db="EMBL/GenBank/DDBJ databases">
        <title>Complete sequence of Geobacter sp. M21.</title>
        <authorList>
            <consortium name="US DOE Joint Genome Institute"/>
            <person name="Lucas S."/>
            <person name="Copeland A."/>
            <person name="Lapidus A."/>
            <person name="Glavina del Rio T."/>
            <person name="Dalin E."/>
            <person name="Tice H."/>
            <person name="Bruce D."/>
            <person name="Goodwin L."/>
            <person name="Pitluck S."/>
            <person name="Saunders E."/>
            <person name="Brettin T."/>
            <person name="Detter J.C."/>
            <person name="Han C."/>
            <person name="Larimer F."/>
            <person name="Land M."/>
            <person name="Hauser L."/>
            <person name="Kyrpides N."/>
            <person name="Ovchinnikova G."/>
            <person name="Lovley D."/>
        </authorList>
    </citation>
    <scope>NUCLEOTIDE SEQUENCE [LARGE SCALE GENOMIC DNA]</scope>
    <source>
        <strain evidence="1">M21</strain>
    </source>
</reference>
<evidence type="ECO:0000313" key="1">
    <source>
        <dbReference type="EMBL" id="ACT19680.1"/>
    </source>
</evidence>
<dbReference type="AlphaFoldDB" id="C6E6Q2"/>
<dbReference type="EMBL" id="CP001661">
    <property type="protein sequence ID" value="ACT19680.1"/>
    <property type="molecule type" value="Genomic_DNA"/>
</dbReference>
<dbReference type="KEGG" id="gem:GM21_3659"/>
<proteinExistence type="predicted"/>
<accession>C6E6Q2</accession>
<dbReference type="OrthoDB" id="2990796at2"/>
<dbReference type="STRING" id="443144.GM21_3659"/>
<gene>
    <name evidence="1" type="ordered locus">GM21_3659</name>
</gene>
<organism evidence="1">
    <name type="scientific">Geobacter sp. (strain M21)</name>
    <dbReference type="NCBI Taxonomy" id="443144"/>
    <lineage>
        <taxon>Bacteria</taxon>
        <taxon>Pseudomonadati</taxon>
        <taxon>Thermodesulfobacteriota</taxon>
        <taxon>Desulfuromonadia</taxon>
        <taxon>Geobacterales</taxon>
        <taxon>Geobacteraceae</taxon>
        <taxon>Geobacter</taxon>
    </lineage>
</organism>
<dbReference type="HOGENOM" id="CLU_3136121_0_0_7"/>
<sequence length="49" mass="5775">MAVLVRHYLRVEPDQDIERFFEQYVEALWIEERQMTAMSNAVAKAFGGK</sequence>
<name>C6E6Q2_GEOSM</name>
<protein>
    <submittedName>
        <fullName evidence="1">Uncharacterized protein</fullName>
    </submittedName>
</protein>